<evidence type="ECO:0000256" key="1">
    <source>
        <dbReference type="ARBA" id="ARBA00004651"/>
    </source>
</evidence>
<evidence type="ECO:0000256" key="3">
    <source>
        <dbReference type="ARBA" id="ARBA00022692"/>
    </source>
</evidence>
<dbReference type="InterPro" id="IPR011701">
    <property type="entry name" value="MFS"/>
</dbReference>
<feature type="transmembrane region" description="Helical" evidence="6">
    <location>
        <begin position="156"/>
        <end position="177"/>
    </location>
</feature>
<evidence type="ECO:0000256" key="2">
    <source>
        <dbReference type="ARBA" id="ARBA00022448"/>
    </source>
</evidence>
<dbReference type="Proteomes" id="UP000621436">
    <property type="component" value="Unassembled WGS sequence"/>
</dbReference>
<evidence type="ECO:0000313" key="8">
    <source>
        <dbReference type="EMBL" id="MBF8435467.1"/>
    </source>
</evidence>
<feature type="transmembrane region" description="Helical" evidence="6">
    <location>
        <begin position="236"/>
        <end position="257"/>
    </location>
</feature>
<feature type="domain" description="Major facilitator superfamily (MFS) profile" evidence="7">
    <location>
        <begin position="26"/>
        <end position="419"/>
    </location>
</feature>
<feature type="transmembrane region" description="Helical" evidence="6">
    <location>
        <begin position="395"/>
        <end position="414"/>
    </location>
</feature>
<sequence length="432" mass="47038">MSNEEKYDGEHIVIGKDRSKAQRFIAFGAILVVYFFYCYNFMLDTFVRPIMTTSIADGGFGFTMGQASSIFAVMSFATVPGTIIFGKLSAKFGKKRTLIGIALLIGTTTYMPLLHPTSFWFWRIARFSTGLALGGVFGTAVPLVIEMFPQKYRGKLTAIMTSTFSLAMIFGGRLYGFLGNSNWFFLVLTAVIPPLVGAILILLFVPDDKGHTEKMQKKASDKGEKINYLNMYKGKYLWIGIGVIILSGANFVAYSGFSNNATTYLTSVLGMSATTAGAIYSLQGIGQLIGYNVWGFIADKFGRKKPLIGMIMSAAFVFVYMQLGLNNEFAFKVVSLLLGFNFGFSGAWGAYYTELFPKRFNALAPGISFNGGRIISSFALPFVTGIADTSAGMTGVFSVVMAVFIAGGVLWMFLPETLEKAKKPNAATKAVS</sequence>
<dbReference type="Pfam" id="PF07690">
    <property type="entry name" value="MFS_1"/>
    <property type="match status" value="1"/>
</dbReference>
<evidence type="ECO:0000313" key="9">
    <source>
        <dbReference type="Proteomes" id="UP000621436"/>
    </source>
</evidence>
<accession>A0A931ANA8</accession>
<proteinExistence type="predicted"/>
<dbReference type="InterPro" id="IPR036259">
    <property type="entry name" value="MFS_trans_sf"/>
</dbReference>
<keyword evidence="4 6" id="KW-1133">Transmembrane helix</keyword>
<keyword evidence="3 6" id="KW-0812">Transmembrane</keyword>
<dbReference type="GO" id="GO:0005886">
    <property type="term" value="C:plasma membrane"/>
    <property type="evidence" value="ECO:0007669"/>
    <property type="project" value="UniProtKB-SubCell"/>
</dbReference>
<dbReference type="RefSeq" id="WP_270452084.1">
    <property type="nucleotide sequence ID" value="NZ_JADPIE010000001.1"/>
</dbReference>
<reference evidence="8" key="1">
    <citation type="submission" date="2020-11" db="EMBL/GenBank/DDBJ databases">
        <title>Halonatronomonas betainensis gen. nov., sp. nov. a novel haloalkaliphilic representative of the family Halanaerobiacae capable of betaine degradation.</title>
        <authorList>
            <person name="Boltyanskaya Y."/>
            <person name="Kevbrin V."/>
            <person name="Detkova E."/>
            <person name="Grouzdev D.S."/>
            <person name="Koziaeva V."/>
            <person name="Zhilina T."/>
        </authorList>
    </citation>
    <scope>NUCLEOTIDE SEQUENCE</scope>
    <source>
        <strain evidence="8">Z-7014</strain>
    </source>
</reference>
<dbReference type="Gene3D" id="1.20.1250.20">
    <property type="entry name" value="MFS general substrate transporter like domains"/>
    <property type="match status" value="2"/>
</dbReference>
<keyword evidence="5 6" id="KW-0472">Membrane</keyword>
<dbReference type="PROSITE" id="PS50850">
    <property type="entry name" value="MFS"/>
    <property type="match status" value="1"/>
</dbReference>
<name>A0A931ANA8_9FIRM</name>
<keyword evidence="2" id="KW-0813">Transport</keyword>
<feature type="transmembrane region" description="Helical" evidence="6">
    <location>
        <begin position="363"/>
        <end position="383"/>
    </location>
</feature>
<dbReference type="EMBL" id="JADPIE010000001">
    <property type="protein sequence ID" value="MBF8435467.1"/>
    <property type="molecule type" value="Genomic_DNA"/>
</dbReference>
<dbReference type="PANTHER" id="PTHR23508:SF10">
    <property type="entry name" value="CARBOXYLIC ACID TRANSPORTER PROTEIN HOMOLOG"/>
    <property type="match status" value="1"/>
</dbReference>
<feature type="transmembrane region" description="Helical" evidence="6">
    <location>
        <begin position="24"/>
        <end position="42"/>
    </location>
</feature>
<evidence type="ECO:0000256" key="4">
    <source>
        <dbReference type="ARBA" id="ARBA00022989"/>
    </source>
</evidence>
<comment type="subcellular location">
    <subcellularLocation>
        <location evidence="1">Cell membrane</location>
        <topology evidence="1">Multi-pass membrane protein</topology>
    </subcellularLocation>
</comment>
<dbReference type="AlphaFoldDB" id="A0A931ANA8"/>
<dbReference type="PANTHER" id="PTHR23508">
    <property type="entry name" value="CARBOXYLIC ACID TRANSPORTER PROTEIN HOMOLOG"/>
    <property type="match status" value="1"/>
</dbReference>
<feature type="transmembrane region" description="Helical" evidence="6">
    <location>
        <begin position="183"/>
        <end position="205"/>
    </location>
</feature>
<evidence type="ECO:0000256" key="6">
    <source>
        <dbReference type="SAM" id="Phobius"/>
    </source>
</evidence>
<feature type="transmembrane region" description="Helical" evidence="6">
    <location>
        <begin position="120"/>
        <end position="144"/>
    </location>
</feature>
<evidence type="ECO:0000256" key="5">
    <source>
        <dbReference type="ARBA" id="ARBA00023136"/>
    </source>
</evidence>
<dbReference type="CDD" id="cd17316">
    <property type="entry name" value="MFS_SV2_like"/>
    <property type="match status" value="1"/>
</dbReference>
<evidence type="ECO:0000259" key="7">
    <source>
        <dbReference type="PROSITE" id="PS50850"/>
    </source>
</evidence>
<comment type="caution">
    <text evidence="8">The sequence shown here is derived from an EMBL/GenBank/DDBJ whole genome shotgun (WGS) entry which is preliminary data.</text>
</comment>
<feature type="transmembrane region" description="Helical" evidence="6">
    <location>
        <begin position="306"/>
        <end position="323"/>
    </location>
</feature>
<dbReference type="SUPFAM" id="SSF103473">
    <property type="entry name" value="MFS general substrate transporter"/>
    <property type="match status" value="1"/>
</dbReference>
<organism evidence="8 9">
    <name type="scientific">Halonatronomonas betaini</name>
    <dbReference type="NCBI Taxonomy" id="2778430"/>
    <lineage>
        <taxon>Bacteria</taxon>
        <taxon>Bacillati</taxon>
        <taxon>Bacillota</taxon>
        <taxon>Clostridia</taxon>
        <taxon>Halanaerobiales</taxon>
        <taxon>Halarsenatibacteraceae</taxon>
        <taxon>Halonatronomonas</taxon>
    </lineage>
</organism>
<feature type="transmembrane region" description="Helical" evidence="6">
    <location>
        <begin position="329"/>
        <end position="351"/>
    </location>
</feature>
<feature type="transmembrane region" description="Helical" evidence="6">
    <location>
        <begin position="62"/>
        <end position="85"/>
    </location>
</feature>
<keyword evidence="9" id="KW-1185">Reference proteome</keyword>
<dbReference type="GO" id="GO:0046943">
    <property type="term" value="F:carboxylic acid transmembrane transporter activity"/>
    <property type="evidence" value="ECO:0007669"/>
    <property type="project" value="TreeGrafter"/>
</dbReference>
<gene>
    <name evidence="8" type="ORF">I0Q91_00115</name>
</gene>
<feature type="transmembrane region" description="Helical" evidence="6">
    <location>
        <begin position="97"/>
        <end position="114"/>
    </location>
</feature>
<protein>
    <submittedName>
        <fullName evidence="8">MFS transporter</fullName>
    </submittedName>
</protein>
<dbReference type="InterPro" id="IPR020846">
    <property type="entry name" value="MFS_dom"/>
</dbReference>
<feature type="transmembrane region" description="Helical" evidence="6">
    <location>
        <begin position="277"/>
        <end position="294"/>
    </location>
</feature>